<dbReference type="PROSITE" id="PS50294">
    <property type="entry name" value="WD_REPEATS_REGION"/>
    <property type="match status" value="1"/>
</dbReference>
<keyword evidence="4" id="KW-0732">Signal</keyword>
<dbReference type="PROSITE" id="PS50082">
    <property type="entry name" value="WD_REPEATS_2"/>
    <property type="match status" value="1"/>
</dbReference>
<dbReference type="InterPro" id="IPR036322">
    <property type="entry name" value="WD40_repeat_dom_sf"/>
</dbReference>
<comment type="caution">
    <text evidence="5">The sequence shown here is derived from an EMBL/GenBank/DDBJ whole genome shotgun (WGS) entry which is preliminary data.</text>
</comment>
<dbReference type="AlphaFoldDB" id="A0AAJ1MMP7"/>
<dbReference type="PANTHER" id="PTHR22847:SF637">
    <property type="entry name" value="WD REPEAT DOMAIN 5B"/>
    <property type="match status" value="1"/>
</dbReference>
<accession>A0AAJ1MMP7</accession>
<proteinExistence type="predicted"/>
<reference evidence="5 6" key="1">
    <citation type="submission" date="2022-12" db="EMBL/GenBank/DDBJ databases">
        <title>Metagenome assembled genome from gulf of manar.</title>
        <authorList>
            <person name="Kohli P."/>
            <person name="Pk S."/>
            <person name="Venkata Ramana C."/>
            <person name="Sasikala C."/>
        </authorList>
    </citation>
    <scope>NUCLEOTIDE SEQUENCE [LARGE SCALE GENOMIC DNA]</scope>
    <source>
        <strain evidence="5">JB008</strain>
    </source>
</reference>
<feature type="signal peptide" evidence="4">
    <location>
        <begin position="1"/>
        <end position="21"/>
    </location>
</feature>
<dbReference type="EMBL" id="JAQQAL010000008">
    <property type="protein sequence ID" value="MDC7225634.1"/>
    <property type="molecule type" value="Genomic_DNA"/>
</dbReference>
<organism evidence="5 6">
    <name type="scientific">Candidatus Thalassospirochaeta sargassi</name>
    <dbReference type="NCBI Taxonomy" id="3119039"/>
    <lineage>
        <taxon>Bacteria</taxon>
        <taxon>Pseudomonadati</taxon>
        <taxon>Spirochaetota</taxon>
        <taxon>Spirochaetia</taxon>
        <taxon>Spirochaetales</taxon>
        <taxon>Spirochaetaceae</taxon>
        <taxon>Candidatus Thalassospirochaeta</taxon>
    </lineage>
</organism>
<evidence type="ECO:0000256" key="2">
    <source>
        <dbReference type="ARBA" id="ARBA00022737"/>
    </source>
</evidence>
<dbReference type="Pfam" id="PF00400">
    <property type="entry name" value="WD40"/>
    <property type="match status" value="1"/>
</dbReference>
<dbReference type="SUPFAM" id="SSF50998">
    <property type="entry name" value="Quinoprotein alcohol dehydrogenase-like"/>
    <property type="match status" value="1"/>
</dbReference>
<dbReference type="InterPro" id="IPR015943">
    <property type="entry name" value="WD40/YVTN_repeat-like_dom_sf"/>
</dbReference>
<dbReference type="SMART" id="SM00320">
    <property type="entry name" value="WD40"/>
    <property type="match status" value="3"/>
</dbReference>
<dbReference type="SUPFAM" id="SSF50978">
    <property type="entry name" value="WD40 repeat-like"/>
    <property type="match status" value="1"/>
</dbReference>
<dbReference type="PANTHER" id="PTHR22847">
    <property type="entry name" value="WD40 REPEAT PROTEIN"/>
    <property type="match status" value="1"/>
</dbReference>
<evidence type="ECO:0000256" key="4">
    <source>
        <dbReference type="SAM" id="SignalP"/>
    </source>
</evidence>
<feature type="repeat" description="WD" evidence="3">
    <location>
        <begin position="29"/>
        <end position="61"/>
    </location>
</feature>
<evidence type="ECO:0000256" key="3">
    <source>
        <dbReference type="PROSITE-ProRule" id="PRU00221"/>
    </source>
</evidence>
<protein>
    <recommendedName>
        <fullName evidence="7">WD40 repeat domain-containing protein</fullName>
    </recommendedName>
</protein>
<evidence type="ECO:0000313" key="6">
    <source>
        <dbReference type="Proteomes" id="UP001221217"/>
    </source>
</evidence>
<dbReference type="InterPro" id="IPR011047">
    <property type="entry name" value="Quinoprotein_ADH-like_sf"/>
</dbReference>
<evidence type="ECO:0000256" key="1">
    <source>
        <dbReference type="ARBA" id="ARBA00022574"/>
    </source>
</evidence>
<gene>
    <name evidence="5" type="ORF">PQJ61_02590</name>
</gene>
<dbReference type="Proteomes" id="UP001221217">
    <property type="component" value="Unassembled WGS sequence"/>
</dbReference>
<name>A0AAJ1MMP7_9SPIO</name>
<dbReference type="InterPro" id="IPR001680">
    <property type="entry name" value="WD40_rpt"/>
</dbReference>
<keyword evidence="1 3" id="KW-0853">WD repeat</keyword>
<evidence type="ECO:0000313" key="5">
    <source>
        <dbReference type="EMBL" id="MDC7225634.1"/>
    </source>
</evidence>
<keyword evidence="2" id="KW-0677">Repeat</keyword>
<dbReference type="Gene3D" id="2.130.10.10">
    <property type="entry name" value="YVTN repeat-like/Quinoprotein amine dehydrogenase"/>
    <property type="match status" value="2"/>
</dbReference>
<feature type="chain" id="PRO_5042476710" description="WD40 repeat domain-containing protein" evidence="4">
    <location>
        <begin position="22"/>
        <end position="680"/>
    </location>
</feature>
<evidence type="ECO:0008006" key="7">
    <source>
        <dbReference type="Google" id="ProtNLM"/>
    </source>
</evidence>
<sequence length="680" mass="75415">MQRTTALLLLLLLIFSTAVFADNTRFIVNSGHTDSVSSLNYLENRDLLISGSYDGTVKLWDRFTGKIKYQLQISHMPVRKIAASPDSPVIATVVSDGLGSVNLNVWNWETGEMVFRHRLAETPLFVKFSPQGNFLVYGKTDWNSLIFLDAETGKNLNLLPEGFGIVSSAFISDSEKTLLTYNNSGSIQYWDLLNGNRKTRINTIPNLEGISFSSNGRYMTGYTGRELLLVDLLDGSKIDSISTETLSGSFIDQSSDKLIWVTKESRDIMIHTASISSSGISIPEETRVRRFNSPTVVLAAAGTVYTAYNSGAIYSKSEFSEENRLFAENNLLEINDFAINETSLAITAPGKLLSISSDFFTDRTGKVLDHKAASTVEDTDEDSRFGVSAGSDSDFLIWESDSKSGGSIRIFDSLTGRMTPLAEITAPLISADYNNGKLLTLDKNGECRIIDYLTGEDDFRYTSYGLRTIDFIDGTNIIAGRNSSSTMQTPLMHINTRTGETVPIEDNNLLVFDLEYDELTRSLYTLGFEERNGIMRTVLKQHTGRSHDRAETVLAFPGENIESSFTSDINSSKIFTSLGYGGIKMMYWGGFTSLEKTFSIPRTLKLRGNLLASLNKDSSFTIFNPSNGAKVMDLFIFSDLSWAALLEGDVFYASPGAEKYVNIYDGNTEKELRKSDYILK</sequence>